<dbReference type="RefSeq" id="WP_156202971.1">
    <property type="nucleotide sequence ID" value="NZ_CP046457.1"/>
</dbReference>
<protein>
    <recommendedName>
        <fullName evidence="4">HTH marR-type domain-containing protein</fullName>
    </recommendedName>
</protein>
<evidence type="ECO:0000256" key="2">
    <source>
        <dbReference type="ARBA" id="ARBA00023125"/>
    </source>
</evidence>
<dbReference type="InterPro" id="IPR036388">
    <property type="entry name" value="WH-like_DNA-bd_sf"/>
</dbReference>
<dbReference type="PRINTS" id="PR00598">
    <property type="entry name" value="HTHMARR"/>
</dbReference>
<dbReference type="Gene3D" id="1.10.10.10">
    <property type="entry name" value="Winged helix-like DNA-binding domain superfamily/Winged helix DNA-binding domain"/>
    <property type="match status" value="1"/>
</dbReference>
<dbReference type="KEGG" id="salq:SYNTR_0445"/>
<dbReference type="GO" id="GO:0003677">
    <property type="term" value="F:DNA binding"/>
    <property type="evidence" value="ECO:0007669"/>
    <property type="project" value="UniProtKB-KW"/>
</dbReference>
<keyword evidence="1" id="KW-0805">Transcription regulation</keyword>
<evidence type="ECO:0000313" key="5">
    <source>
        <dbReference type="EMBL" id="QGT99038.1"/>
    </source>
</evidence>
<accession>A0A6I6DEU5</accession>
<dbReference type="PANTHER" id="PTHR42756">
    <property type="entry name" value="TRANSCRIPTIONAL REGULATOR, MARR"/>
    <property type="match status" value="1"/>
</dbReference>
<dbReference type="Proteomes" id="UP000426444">
    <property type="component" value="Chromosome"/>
</dbReference>
<reference evidence="6" key="1">
    <citation type="journal article" date="2019" name="Microbiology">
        <title>Complete Genome Sequence of an Uncultured Bacterium of the Candidate Phylum Bipolaricaulota.</title>
        <authorList>
            <person name="Kadnikov V.V."/>
            <person name="Mardanov A.V."/>
            <person name="Beletsky A.V."/>
            <person name="Frank Y.A."/>
            <person name="Karnachuk O.V."/>
            <person name="Ravin N.V."/>
        </authorList>
    </citation>
    <scope>NUCLEOTIDE SEQUENCE [LARGE SCALE GENOMIC DNA]</scope>
</reference>
<dbReference type="AlphaFoldDB" id="A0A6I6DEU5"/>
<evidence type="ECO:0000313" key="6">
    <source>
        <dbReference type="Proteomes" id="UP000426444"/>
    </source>
</evidence>
<proteinExistence type="predicted"/>
<dbReference type="PROSITE" id="PS50995">
    <property type="entry name" value="HTH_MARR_2"/>
    <property type="match status" value="1"/>
</dbReference>
<dbReference type="InterPro" id="IPR000835">
    <property type="entry name" value="HTH_MarR-typ"/>
</dbReference>
<sequence length="140" mass="16022">MSTLFNYLSFTIRVAVKKIDKQLNYKLEKHGISIPQSFILYCLQVEDGLTLKEIGNRALIDSSTMTVLIDKLEKSNLVERKLDSQDRRAIRVYITEEGEKLAETISDIAIEFNSLLYDVLGEGNQKEFIHGINNIINKLD</sequence>
<dbReference type="PANTHER" id="PTHR42756:SF1">
    <property type="entry name" value="TRANSCRIPTIONAL REPRESSOR OF EMRAB OPERON"/>
    <property type="match status" value="1"/>
</dbReference>
<dbReference type="SMART" id="SM00347">
    <property type="entry name" value="HTH_MARR"/>
    <property type="match status" value="1"/>
</dbReference>
<dbReference type="InterPro" id="IPR036390">
    <property type="entry name" value="WH_DNA-bd_sf"/>
</dbReference>
<evidence type="ECO:0000259" key="4">
    <source>
        <dbReference type="PROSITE" id="PS50995"/>
    </source>
</evidence>
<dbReference type="EMBL" id="CP046457">
    <property type="protein sequence ID" value="QGT99038.1"/>
    <property type="molecule type" value="Genomic_DNA"/>
</dbReference>
<dbReference type="OrthoDB" id="49580at2"/>
<dbReference type="SUPFAM" id="SSF46785">
    <property type="entry name" value="Winged helix' DNA-binding domain"/>
    <property type="match status" value="1"/>
</dbReference>
<feature type="domain" description="HTH marR-type" evidence="4">
    <location>
        <begin position="5"/>
        <end position="137"/>
    </location>
</feature>
<gene>
    <name evidence="5" type="ORF">SYNTR_0445</name>
</gene>
<evidence type="ECO:0000256" key="1">
    <source>
        <dbReference type="ARBA" id="ARBA00023015"/>
    </source>
</evidence>
<keyword evidence="3" id="KW-0804">Transcription</keyword>
<evidence type="ECO:0000256" key="3">
    <source>
        <dbReference type="ARBA" id="ARBA00023163"/>
    </source>
</evidence>
<keyword evidence="2" id="KW-0238">DNA-binding</keyword>
<dbReference type="Pfam" id="PF01047">
    <property type="entry name" value="MarR"/>
    <property type="match status" value="1"/>
</dbReference>
<keyword evidence="6" id="KW-1185">Reference proteome</keyword>
<organism evidence="5 6">
    <name type="scientific">Candidatus Syntrophocurvum alkaliphilum</name>
    <dbReference type="NCBI Taxonomy" id="2293317"/>
    <lineage>
        <taxon>Bacteria</taxon>
        <taxon>Bacillati</taxon>
        <taxon>Bacillota</taxon>
        <taxon>Clostridia</taxon>
        <taxon>Eubacteriales</taxon>
        <taxon>Syntrophomonadaceae</taxon>
        <taxon>Candidatus Syntrophocurvum</taxon>
    </lineage>
</organism>
<name>A0A6I6DEU5_9FIRM</name>
<dbReference type="GO" id="GO:0003700">
    <property type="term" value="F:DNA-binding transcription factor activity"/>
    <property type="evidence" value="ECO:0007669"/>
    <property type="project" value="InterPro"/>
</dbReference>